<reference evidence="11 12" key="1">
    <citation type="submission" date="2019-12" db="EMBL/GenBank/DDBJ databases">
        <title>Genomic-based taxomic classification of the family Erythrobacteraceae.</title>
        <authorList>
            <person name="Xu L."/>
        </authorList>
    </citation>
    <scope>NUCLEOTIDE SEQUENCE [LARGE SCALE GENOMIC DNA]</scope>
    <source>
        <strain evidence="11 12">H32</strain>
    </source>
</reference>
<keyword evidence="8 10" id="KW-0472">Membrane</keyword>
<accession>A0ABW9UXJ3</accession>
<comment type="caution">
    <text evidence="11">The sequence shown here is derived from an EMBL/GenBank/DDBJ whole genome shotgun (WGS) entry which is preliminary data.</text>
</comment>
<evidence type="ECO:0000256" key="10">
    <source>
        <dbReference type="SAM" id="Phobius"/>
    </source>
</evidence>
<evidence type="ECO:0000256" key="1">
    <source>
        <dbReference type="ARBA" id="ARBA00004167"/>
    </source>
</evidence>
<keyword evidence="2" id="KW-0813">Transport</keyword>
<evidence type="ECO:0000256" key="6">
    <source>
        <dbReference type="ARBA" id="ARBA00022989"/>
    </source>
</evidence>
<keyword evidence="4 10" id="KW-0812">Transmembrane</keyword>
<evidence type="ECO:0000256" key="7">
    <source>
        <dbReference type="ARBA" id="ARBA00023010"/>
    </source>
</evidence>
<dbReference type="Gene3D" id="1.20.5.3310">
    <property type="match status" value="1"/>
</dbReference>
<comment type="subcellular location">
    <subcellularLocation>
        <location evidence="1">Membrane</location>
        <topology evidence="1">Single-pass membrane protein</topology>
    </subcellularLocation>
</comment>
<dbReference type="EMBL" id="WTYO01000004">
    <property type="protein sequence ID" value="MXO69183.1"/>
    <property type="molecule type" value="Genomic_DNA"/>
</dbReference>
<keyword evidence="3" id="KW-1003">Cell membrane</keyword>
<dbReference type="Proteomes" id="UP000444401">
    <property type="component" value="Unassembled WGS sequence"/>
</dbReference>
<evidence type="ECO:0000256" key="4">
    <source>
        <dbReference type="ARBA" id="ARBA00022692"/>
    </source>
</evidence>
<feature type="compositionally biased region" description="Basic and acidic residues" evidence="9">
    <location>
        <begin position="61"/>
        <end position="70"/>
    </location>
</feature>
<evidence type="ECO:0000256" key="3">
    <source>
        <dbReference type="ARBA" id="ARBA00022475"/>
    </source>
</evidence>
<dbReference type="PANTHER" id="PTHR33162:SF1">
    <property type="entry name" value="SEC-INDEPENDENT PROTEIN TRANSLOCASE PROTEIN TATA, CHLOROPLASTIC"/>
    <property type="match status" value="1"/>
</dbReference>
<dbReference type="NCBIfam" id="TIGR01410">
    <property type="entry name" value="tatB"/>
    <property type="match status" value="1"/>
</dbReference>
<dbReference type="PRINTS" id="PR01506">
    <property type="entry name" value="TATBPROTEIN"/>
</dbReference>
<keyword evidence="5" id="KW-0653">Protein transport</keyword>
<gene>
    <name evidence="11" type="primary">tatB</name>
    <name evidence="11" type="ORF">GRI72_10130</name>
</gene>
<keyword evidence="12" id="KW-1185">Reference proteome</keyword>
<dbReference type="PANTHER" id="PTHR33162">
    <property type="entry name" value="SEC-INDEPENDENT PROTEIN TRANSLOCASE PROTEIN TATA, CHLOROPLASTIC"/>
    <property type="match status" value="1"/>
</dbReference>
<sequence>MFDIGATELLVIAIVAILVIGPKDMPLALRTAGRWIGKVRRVSAHFRTGIDAMVREAEMEDMEKKWREQNARIMAQHPPQDMEAPDIDGSHAAPSGGATPASAEARGEPPAAGIGEADRESGGQDQPGLPLGKPPVG</sequence>
<keyword evidence="7" id="KW-0811">Translocation</keyword>
<dbReference type="RefSeq" id="WP_160733807.1">
    <property type="nucleotide sequence ID" value="NZ_WTYO01000004.1"/>
</dbReference>
<feature type="transmembrane region" description="Helical" evidence="10">
    <location>
        <begin position="6"/>
        <end position="22"/>
    </location>
</feature>
<evidence type="ECO:0000256" key="2">
    <source>
        <dbReference type="ARBA" id="ARBA00022448"/>
    </source>
</evidence>
<evidence type="ECO:0000313" key="11">
    <source>
        <dbReference type="EMBL" id="MXO69183.1"/>
    </source>
</evidence>
<evidence type="ECO:0000256" key="9">
    <source>
        <dbReference type="SAM" id="MobiDB-lite"/>
    </source>
</evidence>
<evidence type="ECO:0000256" key="5">
    <source>
        <dbReference type="ARBA" id="ARBA00022927"/>
    </source>
</evidence>
<feature type="compositionally biased region" description="Low complexity" evidence="9">
    <location>
        <begin position="90"/>
        <end position="104"/>
    </location>
</feature>
<keyword evidence="6 10" id="KW-1133">Transmembrane helix</keyword>
<proteinExistence type="predicted"/>
<organism evidence="11 12">
    <name type="scientific">Pelagerythrobacter marinus</name>
    <dbReference type="NCBI Taxonomy" id="538382"/>
    <lineage>
        <taxon>Bacteria</taxon>
        <taxon>Pseudomonadati</taxon>
        <taxon>Pseudomonadota</taxon>
        <taxon>Alphaproteobacteria</taxon>
        <taxon>Sphingomonadales</taxon>
        <taxon>Erythrobacteraceae</taxon>
        <taxon>Pelagerythrobacter</taxon>
    </lineage>
</organism>
<evidence type="ECO:0000313" key="12">
    <source>
        <dbReference type="Proteomes" id="UP000444401"/>
    </source>
</evidence>
<protein>
    <submittedName>
        <fullName evidence="11">Twin-arginine translocase subunit TatB</fullName>
    </submittedName>
</protein>
<evidence type="ECO:0000256" key="8">
    <source>
        <dbReference type="ARBA" id="ARBA00023136"/>
    </source>
</evidence>
<dbReference type="Pfam" id="PF02416">
    <property type="entry name" value="TatA_B_E"/>
    <property type="match status" value="1"/>
</dbReference>
<name>A0ABW9UXJ3_9SPHN</name>
<dbReference type="InterPro" id="IPR018448">
    <property type="entry name" value="TatB"/>
</dbReference>
<dbReference type="InterPro" id="IPR003369">
    <property type="entry name" value="TatA/B/E"/>
</dbReference>
<feature type="region of interest" description="Disordered" evidence="9">
    <location>
        <begin position="61"/>
        <end position="137"/>
    </location>
</feature>